<dbReference type="Gene3D" id="3.20.20.450">
    <property type="entry name" value="EAL domain"/>
    <property type="match status" value="1"/>
</dbReference>
<evidence type="ECO:0000259" key="2">
    <source>
        <dbReference type="PROSITE" id="PS50110"/>
    </source>
</evidence>
<dbReference type="SUPFAM" id="SSF55073">
    <property type="entry name" value="Nucleotide cyclase"/>
    <property type="match status" value="1"/>
</dbReference>
<dbReference type="Gene3D" id="3.30.70.270">
    <property type="match status" value="1"/>
</dbReference>
<dbReference type="InterPro" id="IPR043128">
    <property type="entry name" value="Rev_trsase/Diguanyl_cyclase"/>
</dbReference>
<evidence type="ECO:0000256" key="1">
    <source>
        <dbReference type="PROSITE-ProRule" id="PRU00169"/>
    </source>
</evidence>
<evidence type="ECO:0000259" key="4">
    <source>
        <dbReference type="PROSITE" id="PS50887"/>
    </source>
</evidence>
<proteinExistence type="predicted"/>
<dbReference type="PANTHER" id="PTHR33121:SF71">
    <property type="entry name" value="OXYGEN SENSOR PROTEIN DOSP"/>
    <property type="match status" value="1"/>
</dbReference>
<dbReference type="NCBIfam" id="TIGR00254">
    <property type="entry name" value="GGDEF"/>
    <property type="match status" value="1"/>
</dbReference>
<feature type="domain" description="GGDEF" evidence="4">
    <location>
        <begin position="195"/>
        <end position="329"/>
    </location>
</feature>
<evidence type="ECO:0000313" key="5">
    <source>
        <dbReference type="EMBL" id="MFB2879810.1"/>
    </source>
</evidence>
<dbReference type="InterPro" id="IPR035919">
    <property type="entry name" value="EAL_sf"/>
</dbReference>
<keyword evidence="1" id="KW-0597">Phosphoprotein</keyword>
<dbReference type="InterPro" id="IPR001633">
    <property type="entry name" value="EAL_dom"/>
</dbReference>
<dbReference type="Pfam" id="PF00072">
    <property type="entry name" value="Response_reg"/>
    <property type="match status" value="1"/>
</dbReference>
<dbReference type="SMART" id="SM00267">
    <property type="entry name" value="GGDEF"/>
    <property type="match status" value="1"/>
</dbReference>
<dbReference type="PANTHER" id="PTHR33121">
    <property type="entry name" value="CYCLIC DI-GMP PHOSPHODIESTERASE PDEF"/>
    <property type="match status" value="1"/>
</dbReference>
<dbReference type="CDD" id="cd01949">
    <property type="entry name" value="GGDEF"/>
    <property type="match status" value="1"/>
</dbReference>
<dbReference type="Gene3D" id="3.40.50.2300">
    <property type="match status" value="1"/>
</dbReference>
<dbReference type="InterPro" id="IPR000160">
    <property type="entry name" value="GGDEF_dom"/>
</dbReference>
<dbReference type="SUPFAM" id="SSF52172">
    <property type="entry name" value="CheY-like"/>
    <property type="match status" value="1"/>
</dbReference>
<keyword evidence="6" id="KW-1185">Reference proteome</keyword>
<name>A0ABV4XAJ4_9CYAN</name>
<dbReference type="InterPro" id="IPR011006">
    <property type="entry name" value="CheY-like_superfamily"/>
</dbReference>
<dbReference type="Proteomes" id="UP001576774">
    <property type="component" value="Unassembled WGS sequence"/>
</dbReference>
<dbReference type="InterPro" id="IPR001789">
    <property type="entry name" value="Sig_transdc_resp-reg_receiver"/>
</dbReference>
<reference evidence="5 6" key="1">
    <citation type="submission" date="2024-09" db="EMBL/GenBank/DDBJ databases">
        <title>Floridaenema gen nov. (Aerosakkonemataceae, Aerosakkonematales ord. nov., Cyanobacteria) from benthic tropical and subtropical fresh waters, with the description of four new species.</title>
        <authorList>
            <person name="Moretto J.A."/>
            <person name="Berthold D.E."/>
            <person name="Lefler F.W."/>
            <person name="Huang I.-S."/>
            <person name="Laughinghouse H. IV."/>
        </authorList>
    </citation>
    <scope>NUCLEOTIDE SEQUENCE [LARGE SCALE GENOMIC DNA]</scope>
    <source>
        <strain evidence="5 6">BLCC-F46</strain>
    </source>
</reference>
<dbReference type="InterPro" id="IPR029787">
    <property type="entry name" value="Nucleotide_cyclase"/>
</dbReference>
<dbReference type="SMART" id="SM00448">
    <property type="entry name" value="REC"/>
    <property type="match status" value="1"/>
</dbReference>
<sequence>MSNSYNAFNPLPIKSQTKILVIEDDENIRENILEVLIGQNIRAIGAKNGRLGISLAQKIIPDLIICDIMMPELDGYDVLAELRQDPLTAVIPFIFLTALADRDHNRKGMELGADDYITKPCKPVELLKAIAIRLSKKTAITDAYTAALKQASQQLNKSLHYDSLTNLPNRVLFKERFTQILNSLALNKHNYNSEQLISILYLSLDRFNRIVEVLGHSQADKLIQIVAQRLQTYSSNYHTIARLATDEFAIIMITDNQRKIVIEFVQNLLETLAKPVILENNIEILITASIGISLYAGDDSELEKMLQLAHKAMNYVKQQGGNTYAFYQPSLIVTSSDRLNLETSLTYALERKEFEIYYQPKVSLKTGKIVGAEALLRWFHPEQGIISPLKFIPIAEETNLIIPLGEWVLKTACQQTKFWQNLGFPELGIAINISSRQFNHSNFHSRLVEILKETDLAAECLELELTETTLMENLEIGNERLTAFKELGVQIALDDFGTGYSSLSYLQQFPFDTLKIDKSFIHQLNKNAKTKTITSSIINMGHELNLNLVAEGVETKTELEFLCQNNCDEIQGFLFSQPLSVKDFTKLLRSKKTLTWPQNIRE</sequence>
<dbReference type="CDD" id="cd01948">
    <property type="entry name" value="EAL"/>
    <property type="match status" value="1"/>
</dbReference>
<evidence type="ECO:0000313" key="6">
    <source>
        <dbReference type="Proteomes" id="UP001576774"/>
    </source>
</evidence>
<feature type="domain" description="EAL" evidence="3">
    <location>
        <begin position="338"/>
        <end position="592"/>
    </location>
</feature>
<organism evidence="5 6">
    <name type="scientific">Floridaenema aerugineum BLCC-F46</name>
    <dbReference type="NCBI Taxonomy" id="3153654"/>
    <lineage>
        <taxon>Bacteria</taxon>
        <taxon>Bacillati</taxon>
        <taxon>Cyanobacteriota</taxon>
        <taxon>Cyanophyceae</taxon>
        <taxon>Oscillatoriophycideae</taxon>
        <taxon>Aerosakkonematales</taxon>
        <taxon>Aerosakkonemataceae</taxon>
        <taxon>Floridanema</taxon>
        <taxon>Floridanema aerugineum</taxon>
    </lineage>
</organism>
<gene>
    <name evidence="5" type="ORF">ACE1CC_23400</name>
</gene>
<dbReference type="PROSITE" id="PS50887">
    <property type="entry name" value="GGDEF"/>
    <property type="match status" value="1"/>
</dbReference>
<dbReference type="SUPFAM" id="SSF141868">
    <property type="entry name" value="EAL domain-like"/>
    <property type="match status" value="1"/>
</dbReference>
<dbReference type="InterPro" id="IPR050706">
    <property type="entry name" value="Cyclic-di-GMP_PDE-like"/>
</dbReference>
<dbReference type="RefSeq" id="WP_413272844.1">
    <property type="nucleotide sequence ID" value="NZ_JBHFNQ010000181.1"/>
</dbReference>
<dbReference type="EMBL" id="JBHFNQ010000181">
    <property type="protein sequence ID" value="MFB2879810.1"/>
    <property type="molecule type" value="Genomic_DNA"/>
</dbReference>
<dbReference type="CDD" id="cd17574">
    <property type="entry name" value="REC_OmpR"/>
    <property type="match status" value="1"/>
</dbReference>
<protein>
    <submittedName>
        <fullName evidence="5">Bifunctional diguanylate cyclase/phosphodiesterase</fullName>
    </submittedName>
</protein>
<dbReference type="Pfam" id="PF00563">
    <property type="entry name" value="EAL"/>
    <property type="match status" value="1"/>
</dbReference>
<dbReference type="SMART" id="SM00052">
    <property type="entry name" value="EAL"/>
    <property type="match status" value="1"/>
</dbReference>
<feature type="domain" description="Response regulatory" evidence="2">
    <location>
        <begin position="18"/>
        <end position="134"/>
    </location>
</feature>
<evidence type="ECO:0000259" key="3">
    <source>
        <dbReference type="PROSITE" id="PS50883"/>
    </source>
</evidence>
<dbReference type="PROSITE" id="PS50883">
    <property type="entry name" value="EAL"/>
    <property type="match status" value="1"/>
</dbReference>
<feature type="modified residue" description="4-aspartylphosphate" evidence="1">
    <location>
        <position position="67"/>
    </location>
</feature>
<accession>A0ABV4XAJ4</accession>
<dbReference type="PROSITE" id="PS50110">
    <property type="entry name" value="RESPONSE_REGULATORY"/>
    <property type="match status" value="1"/>
</dbReference>
<comment type="caution">
    <text evidence="5">The sequence shown here is derived from an EMBL/GenBank/DDBJ whole genome shotgun (WGS) entry which is preliminary data.</text>
</comment>
<dbReference type="Pfam" id="PF00990">
    <property type="entry name" value="GGDEF"/>
    <property type="match status" value="1"/>
</dbReference>